<keyword evidence="4" id="KW-0223">Dioxygenase</keyword>
<dbReference type="AlphaFoldDB" id="A0A5B7BGN0"/>
<dbReference type="GO" id="GO:0046872">
    <property type="term" value="F:metal ion binding"/>
    <property type="evidence" value="ECO:0007669"/>
    <property type="project" value="UniProtKB-KW"/>
</dbReference>
<dbReference type="EMBL" id="GHES01036809">
    <property type="protein sequence ID" value="MPA67368.1"/>
    <property type="molecule type" value="Transcribed_RNA"/>
</dbReference>
<protein>
    <submittedName>
        <fullName evidence="4">Putative 2-oxoglutarate/Fe(II)-dependent dioxygenase</fullName>
        <ecNumber evidence="4">1.14.11.-</ecNumber>
    </submittedName>
</protein>
<evidence type="ECO:0000256" key="2">
    <source>
        <dbReference type="ARBA" id="ARBA00023004"/>
    </source>
</evidence>
<evidence type="ECO:0000313" key="4">
    <source>
        <dbReference type="EMBL" id="MPA67368.1"/>
    </source>
</evidence>
<organism evidence="4">
    <name type="scientific">Davidia involucrata</name>
    <name type="common">Dove tree</name>
    <dbReference type="NCBI Taxonomy" id="16924"/>
    <lineage>
        <taxon>Eukaryota</taxon>
        <taxon>Viridiplantae</taxon>
        <taxon>Streptophyta</taxon>
        <taxon>Embryophyta</taxon>
        <taxon>Tracheophyta</taxon>
        <taxon>Spermatophyta</taxon>
        <taxon>Magnoliopsida</taxon>
        <taxon>eudicotyledons</taxon>
        <taxon>Gunneridae</taxon>
        <taxon>Pentapetalae</taxon>
        <taxon>asterids</taxon>
        <taxon>Cornales</taxon>
        <taxon>Nyssaceae</taxon>
        <taxon>Davidia</taxon>
    </lineage>
</organism>
<name>A0A5B7BGN0_DAVIN</name>
<gene>
    <name evidence="4" type="ORF">Din_036809</name>
</gene>
<sequence length="229" mass="25840">MATTVPLVSQLFPKTPLHGPKLTCIKSLAESRDLTSIPSNYTYSTNPNEIAGSDPEDTIPVIDFSVLTSGDPDQRSKIIQDLGKACQEWGFFMVINHGVPESLIKAVIDGCLEFFNLTEEEKREFEQKHVTDPIRCGTSFNPKLDKVFFWSDFLKVIVHPEFHFPYKPTGFSEIAFEYCKKTREVARELLKGILKSLGLEECHTEKTLNLDSGLQVFARSRSLDPAHTE</sequence>
<dbReference type="InterPro" id="IPR026992">
    <property type="entry name" value="DIOX_N"/>
</dbReference>
<feature type="domain" description="Non-haem dioxygenase N-terminal" evidence="3">
    <location>
        <begin position="59"/>
        <end position="162"/>
    </location>
</feature>
<dbReference type="SUPFAM" id="SSF51197">
    <property type="entry name" value="Clavaminate synthase-like"/>
    <property type="match status" value="1"/>
</dbReference>
<evidence type="ECO:0000256" key="1">
    <source>
        <dbReference type="ARBA" id="ARBA00022723"/>
    </source>
</evidence>
<keyword evidence="1" id="KW-0479">Metal-binding</keyword>
<dbReference type="EC" id="1.14.11.-" evidence="4"/>
<accession>A0A5B7BGN0</accession>
<dbReference type="InterPro" id="IPR027443">
    <property type="entry name" value="IPNS-like_sf"/>
</dbReference>
<keyword evidence="2" id="KW-0408">Iron</keyword>
<dbReference type="InterPro" id="IPR050295">
    <property type="entry name" value="Plant_2OG-oxidoreductases"/>
</dbReference>
<evidence type="ECO:0000259" key="3">
    <source>
        <dbReference type="Pfam" id="PF14226"/>
    </source>
</evidence>
<dbReference type="PANTHER" id="PTHR47991">
    <property type="entry name" value="OXOGLUTARATE/IRON-DEPENDENT DIOXYGENASE"/>
    <property type="match status" value="1"/>
</dbReference>
<proteinExistence type="predicted"/>
<keyword evidence="4" id="KW-0560">Oxidoreductase</keyword>
<dbReference type="Gene3D" id="2.60.120.330">
    <property type="entry name" value="B-lactam Antibiotic, Isopenicillin N Synthase, Chain"/>
    <property type="match status" value="1"/>
</dbReference>
<reference evidence="4" key="1">
    <citation type="submission" date="2019-08" db="EMBL/GenBank/DDBJ databases">
        <title>Reference gene set and small RNA set construction with multiple tissues from Davidia involucrata Baill.</title>
        <authorList>
            <person name="Yang H."/>
            <person name="Zhou C."/>
            <person name="Li G."/>
            <person name="Wang J."/>
            <person name="Gao P."/>
            <person name="Wang M."/>
            <person name="Wang R."/>
            <person name="Zhao Y."/>
        </authorList>
    </citation>
    <scope>NUCLEOTIDE SEQUENCE</scope>
    <source>
        <tissue evidence="4">Mixed with DoveR01_LX</tissue>
    </source>
</reference>
<dbReference type="GO" id="GO:0051213">
    <property type="term" value="F:dioxygenase activity"/>
    <property type="evidence" value="ECO:0007669"/>
    <property type="project" value="UniProtKB-KW"/>
</dbReference>
<dbReference type="Pfam" id="PF14226">
    <property type="entry name" value="DIOX_N"/>
    <property type="match status" value="1"/>
</dbReference>